<name>A0ABN2HS33_9ACTN</name>
<gene>
    <name evidence="3" type="ORF">GCM10009745_42450</name>
</gene>
<sequence length="138" mass="14594">MAGSVACNATIAAAASAAFAAWLDAASRCRRPIRARRSSTPICRIPSPHLPAGHLVLPSRSDTVVGRDAPGDVGGAREPARLLGMYWLLLFLAVVAVWLLVLALLAKKLWGKSKALLRELGAAQSKLDAAMSEDRVRA</sequence>
<keyword evidence="4" id="KW-1185">Reference proteome</keyword>
<dbReference type="EMBL" id="BAAANF010000016">
    <property type="protein sequence ID" value="GAA1692536.1"/>
    <property type="molecule type" value="Genomic_DNA"/>
</dbReference>
<evidence type="ECO:0000313" key="3">
    <source>
        <dbReference type="EMBL" id="GAA1692536.1"/>
    </source>
</evidence>
<dbReference type="Proteomes" id="UP001500280">
    <property type="component" value="Unassembled WGS sequence"/>
</dbReference>
<comment type="caution">
    <text evidence="3">The sequence shown here is derived from an EMBL/GenBank/DDBJ whole genome shotgun (WGS) entry which is preliminary data.</text>
</comment>
<protein>
    <submittedName>
        <fullName evidence="3">Uncharacterized protein</fullName>
    </submittedName>
</protein>
<keyword evidence="1" id="KW-0472">Membrane</keyword>
<reference evidence="3 4" key="1">
    <citation type="journal article" date="2019" name="Int. J. Syst. Evol. Microbiol.">
        <title>The Global Catalogue of Microorganisms (GCM) 10K type strain sequencing project: providing services to taxonomists for standard genome sequencing and annotation.</title>
        <authorList>
            <consortium name="The Broad Institute Genomics Platform"/>
            <consortium name="The Broad Institute Genome Sequencing Center for Infectious Disease"/>
            <person name="Wu L."/>
            <person name="Ma J."/>
        </authorList>
    </citation>
    <scope>NUCLEOTIDE SEQUENCE [LARGE SCALE GENOMIC DNA]</scope>
    <source>
        <strain evidence="3 4">JCM 14307</strain>
    </source>
</reference>
<keyword evidence="2" id="KW-0732">Signal</keyword>
<feature type="transmembrane region" description="Helical" evidence="1">
    <location>
        <begin position="85"/>
        <end position="106"/>
    </location>
</feature>
<accession>A0ABN2HS33</accession>
<evidence type="ECO:0000256" key="1">
    <source>
        <dbReference type="SAM" id="Phobius"/>
    </source>
</evidence>
<feature type="chain" id="PRO_5045744181" evidence="2">
    <location>
        <begin position="21"/>
        <end position="138"/>
    </location>
</feature>
<organism evidence="3 4">
    <name type="scientific">Kribbella yunnanensis</name>
    <dbReference type="NCBI Taxonomy" id="190194"/>
    <lineage>
        <taxon>Bacteria</taxon>
        <taxon>Bacillati</taxon>
        <taxon>Actinomycetota</taxon>
        <taxon>Actinomycetes</taxon>
        <taxon>Propionibacteriales</taxon>
        <taxon>Kribbellaceae</taxon>
        <taxon>Kribbella</taxon>
    </lineage>
</organism>
<feature type="signal peptide" evidence="2">
    <location>
        <begin position="1"/>
        <end position="20"/>
    </location>
</feature>
<evidence type="ECO:0000256" key="2">
    <source>
        <dbReference type="SAM" id="SignalP"/>
    </source>
</evidence>
<keyword evidence="1" id="KW-0812">Transmembrane</keyword>
<proteinExistence type="predicted"/>
<keyword evidence="1" id="KW-1133">Transmembrane helix</keyword>
<evidence type="ECO:0000313" key="4">
    <source>
        <dbReference type="Proteomes" id="UP001500280"/>
    </source>
</evidence>